<dbReference type="Gene3D" id="3.30.56.110">
    <property type="entry name" value="Protein of unknown function DUF2237"/>
    <property type="match status" value="1"/>
</dbReference>
<name>A0A7V7KWW3_9GAMM</name>
<keyword evidence="2" id="KW-1185">Reference proteome</keyword>
<proteinExistence type="predicted"/>
<dbReference type="InterPro" id="IPR018714">
    <property type="entry name" value="DUF2237"/>
</dbReference>
<gene>
    <name evidence="1" type="ORF">DT594_01140</name>
</gene>
<dbReference type="Pfam" id="PF09996">
    <property type="entry name" value="DUF2237"/>
    <property type="match status" value="1"/>
</dbReference>
<organism evidence="1 2">
    <name type="scientific">Halopseudomonas laoshanensis</name>
    <dbReference type="NCBI Taxonomy" id="2268758"/>
    <lineage>
        <taxon>Bacteria</taxon>
        <taxon>Pseudomonadati</taxon>
        <taxon>Pseudomonadota</taxon>
        <taxon>Gammaproteobacteria</taxon>
        <taxon>Pseudomonadales</taxon>
        <taxon>Pseudomonadaceae</taxon>
        <taxon>Halopseudomonas</taxon>
    </lineage>
</organism>
<evidence type="ECO:0000313" key="2">
    <source>
        <dbReference type="Proteomes" id="UP000463138"/>
    </source>
</evidence>
<sequence length="120" mass="13267">MDVINKNVLGTPLQPCCLEIRSGFYRDGYCRTGDLDLGKHVVCAVVTKGFLVYSLTRGNDLITPRPDWDFPGLKPGDKWCLCATRWKEAFEAGCAPPVVLESCHESATDIIDLDVLKAHV</sequence>
<reference evidence="1 2" key="1">
    <citation type="submission" date="2018-07" db="EMBL/GenBank/DDBJ databases">
        <title>Pseudomonas laoshanensis sp. nov., isolated from soil.</title>
        <authorList>
            <person name="Sun J."/>
            <person name="Yu L."/>
            <person name="Wang M."/>
            <person name="Zhang C."/>
        </authorList>
    </citation>
    <scope>NUCLEOTIDE SEQUENCE [LARGE SCALE GENOMIC DNA]</scope>
    <source>
        <strain evidence="1 2">Y22</strain>
    </source>
</reference>
<dbReference type="AlphaFoldDB" id="A0A7V7KWW3"/>
<dbReference type="RefSeq" id="WP_149330993.1">
    <property type="nucleotide sequence ID" value="NZ_QOVF01000001.1"/>
</dbReference>
<protein>
    <submittedName>
        <fullName evidence="1">DUF2237 domain-containing protein</fullName>
    </submittedName>
</protein>
<evidence type="ECO:0000313" key="1">
    <source>
        <dbReference type="EMBL" id="KAA0695998.1"/>
    </source>
</evidence>
<dbReference type="PANTHER" id="PTHR37466:SF1">
    <property type="entry name" value="SLR1628 PROTEIN"/>
    <property type="match status" value="1"/>
</dbReference>
<dbReference type="EMBL" id="QOVF01000001">
    <property type="protein sequence ID" value="KAA0695998.1"/>
    <property type="molecule type" value="Genomic_DNA"/>
</dbReference>
<dbReference type="OrthoDB" id="9792525at2"/>
<dbReference type="PANTHER" id="PTHR37466">
    <property type="entry name" value="SLR1628 PROTEIN"/>
    <property type="match status" value="1"/>
</dbReference>
<accession>A0A7V7KWW3</accession>
<comment type="caution">
    <text evidence="1">The sequence shown here is derived from an EMBL/GenBank/DDBJ whole genome shotgun (WGS) entry which is preliminary data.</text>
</comment>
<dbReference type="Proteomes" id="UP000463138">
    <property type="component" value="Unassembled WGS sequence"/>
</dbReference>